<dbReference type="Proteomes" id="UP000469523">
    <property type="component" value="Unassembled WGS sequence"/>
</dbReference>
<keyword evidence="1" id="KW-0812">Transmembrane</keyword>
<proteinExistence type="predicted"/>
<name>A0A6N7XKF6_9FIRM</name>
<dbReference type="InterPro" id="IPR025588">
    <property type="entry name" value="YcxB-like_C"/>
</dbReference>
<keyword evidence="1" id="KW-0472">Membrane</keyword>
<reference evidence="3 4" key="1">
    <citation type="submission" date="2019-09" db="EMBL/GenBank/DDBJ databases">
        <title>In-depth cultivation of the pig gut microbiome towards novel bacterial diversity and tailored functional studies.</title>
        <authorList>
            <person name="Wylensek D."/>
            <person name="Hitch T.C.A."/>
            <person name="Clavel T."/>
        </authorList>
    </citation>
    <scope>NUCLEOTIDE SEQUENCE [LARGE SCALE GENOMIC DNA]</scope>
    <source>
        <strain evidence="3 4">WCA3-693-APC-4?</strain>
    </source>
</reference>
<evidence type="ECO:0000256" key="1">
    <source>
        <dbReference type="SAM" id="Phobius"/>
    </source>
</evidence>
<gene>
    <name evidence="3" type="ORF">FYJ83_13795</name>
</gene>
<comment type="caution">
    <text evidence="3">The sequence shown here is derived from an EMBL/GenBank/DDBJ whole genome shotgun (WGS) entry which is preliminary data.</text>
</comment>
<dbReference type="Pfam" id="PF14317">
    <property type="entry name" value="YcxB"/>
    <property type="match status" value="1"/>
</dbReference>
<sequence>MANKLFTVKTRMTKEDYHKFLYVATFRRNKVIIPFIIILAALMAALLAFDDREFNIIRFFMLWILLALVSFSTMIFKVERRTKQRIKTDNTGVFDSQDILDFHDDFLIVKNTAIEGQSKIKYDQFYQVLESKDYFINYFNMNQASLIRKKDMDEEAIKKLRNLYEKQMGNKYKKI</sequence>
<keyword evidence="4" id="KW-1185">Reference proteome</keyword>
<feature type="domain" description="YcxB-like C-terminal" evidence="2">
    <location>
        <begin position="104"/>
        <end position="163"/>
    </location>
</feature>
<evidence type="ECO:0000313" key="3">
    <source>
        <dbReference type="EMBL" id="MSU02529.1"/>
    </source>
</evidence>
<dbReference type="RefSeq" id="WP_154441478.1">
    <property type="nucleotide sequence ID" value="NZ_VUNQ01000035.1"/>
</dbReference>
<accession>A0A6N7XKF6</accession>
<evidence type="ECO:0000259" key="2">
    <source>
        <dbReference type="Pfam" id="PF14317"/>
    </source>
</evidence>
<feature type="transmembrane region" description="Helical" evidence="1">
    <location>
        <begin position="31"/>
        <end position="49"/>
    </location>
</feature>
<feature type="transmembrane region" description="Helical" evidence="1">
    <location>
        <begin position="55"/>
        <end position="76"/>
    </location>
</feature>
<keyword evidence="1" id="KW-1133">Transmembrane helix</keyword>
<organism evidence="3 4">
    <name type="scientific">Tissierella pigra</name>
    <dbReference type="NCBI Taxonomy" id="2607614"/>
    <lineage>
        <taxon>Bacteria</taxon>
        <taxon>Bacillati</taxon>
        <taxon>Bacillota</taxon>
        <taxon>Tissierellia</taxon>
        <taxon>Tissierellales</taxon>
        <taxon>Tissierellaceae</taxon>
        <taxon>Tissierella</taxon>
    </lineage>
</organism>
<dbReference type="EMBL" id="VUNQ01000035">
    <property type="protein sequence ID" value="MSU02529.1"/>
    <property type="molecule type" value="Genomic_DNA"/>
</dbReference>
<evidence type="ECO:0000313" key="4">
    <source>
        <dbReference type="Proteomes" id="UP000469523"/>
    </source>
</evidence>
<dbReference type="AlphaFoldDB" id="A0A6N7XKF6"/>
<protein>
    <submittedName>
        <fullName evidence="3">YcxB family protein</fullName>
    </submittedName>
</protein>